<dbReference type="GO" id="GO:0016020">
    <property type="term" value="C:membrane"/>
    <property type="evidence" value="ECO:0007669"/>
    <property type="project" value="InterPro"/>
</dbReference>
<feature type="transmembrane region" description="Helical" evidence="11">
    <location>
        <begin position="12"/>
        <end position="29"/>
    </location>
</feature>
<feature type="active site" evidence="6">
    <location>
        <position position="517"/>
    </location>
</feature>
<keyword evidence="11" id="KW-0472">Membrane</keyword>
<dbReference type="PRINTS" id="PR00747">
    <property type="entry name" value="GLYHDRLASE47"/>
</dbReference>
<dbReference type="eggNOG" id="KOG2204">
    <property type="taxonomic scope" value="Eukaryota"/>
</dbReference>
<dbReference type="VEuPathDB" id="FungiDB:MAPG_03896"/>
<dbReference type="Proteomes" id="UP000011715">
    <property type="component" value="Unassembled WGS sequence"/>
</dbReference>
<keyword evidence="9" id="KW-0326">Glycosidase</keyword>
<keyword evidence="4 9" id="KW-0378">Hydrolase</keyword>
<dbReference type="UniPathway" id="UPA00378"/>
<evidence type="ECO:0000313" key="13">
    <source>
        <dbReference type="EnsemblFungi" id="MAPG_03896T0"/>
    </source>
</evidence>
<dbReference type="GO" id="GO:0004571">
    <property type="term" value="F:mannosyl-oligosaccharide 1,2-alpha-mannosidase activity"/>
    <property type="evidence" value="ECO:0007669"/>
    <property type="project" value="InterPro"/>
</dbReference>
<dbReference type="InterPro" id="IPR050749">
    <property type="entry name" value="Glycosyl_Hydrolase_47"/>
</dbReference>
<feature type="active site" description="Proton donor" evidence="6">
    <location>
        <position position="182"/>
    </location>
</feature>
<evidence type="ECO:0000256" key="1">
    <source>
        <dbReference type="ARBA" id="ARBA00001913"/>
    </source>
</evidence>
<feature type="region of interest" description="Disordered" evidence="10">
    <location>
        <begin position="60"/>
        <end position="92"/>
    </location>
</feature>
<keyword evidence="5 8" id="KW-1015">Disulfide bond</keyword>
<dbReference type="InterPro" id="IPR012341">
    <property type="entry name" value="6hp_glycosidase-like_sf"/>
</dbReference>
<dbReference type="GO" id="GO:0036503">
    <property type="term" value="P:ERAD pathway"/>
    <property type="evidence" value="ECO:0007669"/>
    <property type="project" value="UniProtKB-ARBA"/>
</dbReference>
<reference evidence="14" key="1">
    <citation type="submission" date="2010-05" db="EMBL/GenBank/DDBJ databases">
        <title>The genome sequence of Magnaporthe poae strain ATCC 64411.</title>
        <authorList>
            <person name="Ma L.-J."/>
            <person name="Dead R."/>
            <person name="Young S."/>
            <person name="Zeng Q."/>
            <person name="Koehrsen M."/>
            <person name="Alvarado L."/>
            <person name="Berlin A."/>
            <person name="Chapman S.B."/>
            <person name="Chen Z."/>
            <person name="Freedman E."/>
            <person name="Gellesch M."/>
            <person name="Goldberg J."/>
            <person name="Griggs A."/>
            <person name="Gujja S."/>
            <person name="Heilman E.R."/>
            <person name="Heiman D."/>
            <person name="Hepburn T."/>
            <person name="Howarth C."/>
            <person name="Jen D."/>
            <person name="Larson L."/>
            <person name="Mehta T."/>
            <person name="Neiman D."/>
            <person name="Pearson M."/>
            <person name="Roberts A."/>
            <person name="Saif S."/>
            <person name="Shea T."/>
            <person name="Shenoy N."/>
            <person name="Sisk P."/>
            <person name="Stolte C."/>
            <person name="Sykes S."/>
            <person name="Walk T."/>
            <person name="White J."/>
            <person name="Yandava C."/>
            <person name="Haas B."/>
            <person name="Nusbaum C."/>
            <person name="Birren B."/>
        </authorList>
    </citation>
    <scope>NUCLEOTIDE SEQUENCE [LARGE SCALE GENOMIC DNA]</scope>
    <source>
        <strain evidence="14">ATCC 64411 / 73-15</strain>
    </source>
</reference>
<evidence type="ECO:0000256" key="7">
    <source>
        <dbReference type="PIRSR" id="PIRSR601382-2"/>
    </source>
</evidence>
<sequence>MPVGSLRRWRPLLVVVGVWIVVCWFFLLGDKDGKSPTALKTAPQSAADSARWSKLPDRYPVTSLSSLPPRPTPAVSIPRIQKSPPPQEDDEARKLRLSRLAAVRESFEHSWTGYKKYAWLHDEVLPISGGPHDPFGGWAATLVDSLDSLWLMGMKGDFERAVAAVAKIDFSRPNAREINVFETTIRYLGGFLSAFELSGKKHHLLLEKAVEAAELLLCAFDTPNRMPIARWDWRAYASGKAQTAPTAVLVSEMGTLSLEFTKLSQLTGDARYYDAVQRIADAFERGQQASRLPGMWPVMVNAASLKFDLDRTFTLGGMSDSLYEYLPKQYLLLAGALDQPRRMYEGFIPVAEEHLFRRVLNERNEKIVVSGDVYVSGASRQQREATYGARGQHLTCFAGGMVGIASKIFPSRSADFETALALTEACVWAYRSTASGIGPEVFSFVPCGGGVKGKLSNDDDAACAWSTEKWHAAIAERLSIKKDDPGLEEMVALHIRKRRLVPGMTDMDDRKYILRPEAIESVFIMYRLTGDAAWMDKAWDMFAAIEKHTRTAIAAASLDDVTRADPHKMDSMESFWLAETLKYFFLVFSEFDVLSLDEWVLNTEAHPLRRGDA</sequence>
<comment type="pathway">
    <text evidence="2">Protein modification; protein glycosylation.</text>
</comment>
<proteinExistence type="inferred from homology"/>
<evidence type="ECO:0000256" key="3">
    <source>
        <dbReference type="ARBA" id="ARBA00007658"/>
    </source>
</evidence>
<evidence type="ECO:0000256" key="10">
    <source>
        <dbReference type="SAM" id="MobiDB-lite"/>
    </source>
</evidence>
<reference evidence="13" key="4">
    <citation type="journal article" date="2015" name="G3 (Bethesda)">
        <title>Genome sequences of three phytopathogenic species of the Magnaporthaceae family of fungi.</title>
        <authorList>
            <person name="Okagaki L.H."/>
            <person name="Nunes C.C."/>
            <person name="Sailsbery J."/>
            <person name="Clay B."/>
            <person name="Brown D."/>
            <person name="John T."/>
            <person name="Oh Y."/>
            <person name="Young N."/>
            <person name="Fitzgerald M."/>
            <person name="Haas B.J."/>
            <person name="Zeng Q."/>
            <person name="Young S."/>
            <person name="Adiconis X."/>
            <person name="Fan L."/>
            <person name="Levin J.Z."/>
            <person name="Mitchell T.K."/>
            <person name="Okubara P.A."/>
            <person name="Farman M.L."/>
            <person name="Kohn L.M."/>
            <person name="Birren B."/>
            <person name="Ma L.-J."/>
            <person name="Dean R.A."/>
        </authorList>
    </citation>
    <scope>NUCLEOTIDE SEQUENCE</scope>
    <source>
        <strain evidence="13">ATCC 64411 / 73-15</strain>
    </source>
</reference>
<dbReference type="EMBL" id="ADBL01000920">
    <property type="status" value="NOT_ANNOTATED_CDS"/>
    <property type="molecule type" value="Genomic_DNA"/>
</dbReference>
<dbReference type="STRING" id="644358.A0A0C4DV95"/>
<reference evidence="13" key="5">
    <citation type="submission" date="2015-06" db="UniProtKB">
        <authorList>
            <consortium name="EnsemblFungi"/>
        </authorList>
    </citation>
    <scope>IDENTIFICATION</scope>
    <source>
        <strain evidence="13">ATCC 64411</strain>
    </source>
</reference>
<dbReference type="OMA" id="VWGTNEF"/>
<dbReference type="EC" id="3.2.1.-" evidence="9"/>
<evidence type="ECO:0000313" key="14">
    <source>
        <dbReference type="Proteomes" id="UP000011715"/>
    </source>
</evidence>
<feature type="active site" description="Proton donor" evidence="6">
    <location>
        <position position="440"/>
    </location>
</feature>
<accession>A0A0C4DV95</accession>
<dbReference type="PANTHER" id="PTHR11742:SF49">
    <property type="entry name" value="ALPHA-1,2-MANNOSIDASE"/>
    <property type="match status" value="1"/>
</dbReference>
<keyword evidence="7" id="KW-0479">Metal-binding</keyword>
<evidence type="ECO:0000256" key="8">
    <source>
        <dbReference type="PIRSR" id="PIRSR601382-3"/>
    </source>
</evidence>
<keyword evidence="7" id="KW-0106">Calcium</keyword>
<dbReference type="EMBL" id="GL876968">
    <property type="protein sequence ID" value="KLU84862.1"/>
    <property type="molecule type" value="Genomic_DNA"/>
</dbReference>
<name>A0A0C4DV95_MAGP6</name>
<dbReference type="PANTHER" id="PTHR11742">
    <property type="entry name" value="MANNOSYL-OLIGOSACCHARIDE ALPHA-1,2-MANNOSIDASE-RELATED"/>
    <property type="match status" value="1"/>
</dbReference>
<dbReference type="InterPro" id="IPR036026">
    <property type="entry name" value="Seven-hairpin_glycosidases"/>
</dbReference>
<evidence type="ECO:0000313" key="12">
    <source>
        <dbReference type="EMBL" id="KLU84862.1"/>
    </source>
</evidence>
<comment type="cofactor">
    <cofactor evidence="1 7">
        <name>Ca(2+)</name>
        <dbReference type="ChEBI" id="CHEBI:29108"/>
    </cofactor>
</comment>
<dbReference type="FunFam" id="1.50.10.10:FF:000037">
    <property type="entry name" value="alpha-1,2-Mannosidase"/>
    <property type="match status" value="1"/>
</dbReference>
<dbReference type="GO" id="GO:0005783">
    <property type="term" value="C:endoplasmic reticulum"/>
    <property type="evidence" value="ECO:0007669"/>
    <property type="project" value="TreeGrafter"/>
</dbReference>
<dbReference type="Gene3D" id="1.50.10.10">
    <property type="match status" value="1"/>
</dbReference>
<evidence type="ECO:0000256" key="5">
    <source>
        <dbReference type="ARBA" id="ARBA00023157"/>
    </source>
</evidence>
<dbReference type="AlphaFoldDB" id="A0A0C4DV95"/>
<dbReference type="GO" id="GO:0005975">
    <property type="term" value="P:carbohydrate metabolic process"/>
    <property type="evidence" value="ECO:0007669"/>
    <property type="project" value="InterPro"/>
</dbReference>
<evidence type="ECO:0000256" key="4">
    <source>
        <dbReference type="ARBA" id="ARBA00022801"/>
    </source>
</evidence>
<dbReference type="Pfam" id="PF01532">
    <property type="entry name" value="Glyco_hydro_47"/>
    <property type="match status" value="1"/>
</dbReference>
<evidence type="ECO:0000256" key="11">
    <source>
        <dbReference type="SAM" id="Phobius"/>
    </source>
</evidence>
<dbReference type="GO" id="GO:0005509">
    <property type="term" value="F:calcium ion binding"/>
    <property type="evidence" value="ECO:0007669"/>
    <property type="project" value="InterPro"/>
</dbReference>
<keyword evidence="11" id="KW-0812">Transmembrane</keyword>
<protein>
    <recommendedName>
        <fullName evidence="9">alpha-1,2-Mannosidase</fullName>
        <ecNumber evidence="9">3.2.1.-</ecNumber>
    </recommendedName>
</protein>
<dbReference type="OrthoDB" id="8118055at2759"/>
<comment type="similarity">
    <text evidence="3 9">Belongs to the glycosyl hydrolase 47 family.</text>
</comment>
<reference evidence="12" key="3">
    <citation type="submission" date="2011-03" db="EMBL/GenBank/DDBJ databases">
        <title>Annotation of Magnaporthe poae ATCC 64411.</title>
        <authorList>
            <person name="Ma L.-J."/>
            <person name="Dead R."/>
            <person name="Young S.K."/>
            <person name="Zeng Q."/>
            <person name="Gargeya S."/>
            <person name="Fitzgerald M."/>
            <person name="Haas B."/>
            <person name="Abouelleil A."/>
            <person name="Alvarado L."/>
            <person name="Arachchi H.M."/>
            <person name="Berlin A."/>
            <person name="Brown A."/>
            <person name="Chapman S.B."/>
            <person name="Chen Z."/>
            <person name="Dunbar C."/>
            <person name="Freedman E."/>
            <person name="Gearin G."/>
            <person name="Gellesch M."/>
            <person name="Goldberg J."/>
            <person name="Griggs A."/>
            <person name="Gujja S."/>
            <person name="Heiman D."/>
            <person name="Howarth C."/>
            <person name="Larson L."/>
            <person name="Lui A."/>
            <person name="MacDonald P.J.P."/>
            <person name="Mehta T."/>
            <person name="Montmayeur A."/>
            <person name="Murphy C."/>
            <person name="Neiman D."/>
            <person name="Pearson M."/>
            <person name="Priest M."/>
            <person name="Roberts A."/>
            <person name="Saif S."/>
            <person name="Shea T."/>
            <person name="Shenoy N."/>
            <person name="Sisk P."/>
            <person name="Stolte C."/>
            <person name="Sykes S."/>
            <person name="Yandava C."/>
            <person name="Wortman J."/>
            <person name="Nusbaum C."/>
            <person name="Birren B."/>
        </authorList>
    </citation>
    <scope>NUCLEOTIDE SEQUENCE</scope>
    <source>
        <strain evidence="12">ATCC 64411</strain>
    </source>
</reference>
<dbReference type="InterPro" id="IPR001382">
    <property type="entry name" value="Glyco_hydro_47"/>
</dbReference>
<dbReference type="SUPFAM" id="SSF48225">
    <property type="entry name" value="Seven-hairpin glycosidases"/>
    <property type="match status" value="1"/>
</dbReference>
<evidence type="ECO:0000256" key="9">
    <source>
        <dbReference type="RuleBase" id="RU361193"/>
    </source>
</evidence>
<keyword evidence="11" id="KW-1133">Transmembrane helix</keyword>
<reference evidence="12" key="2">
    <citation type="submission" date="2010-05" db="EMBL/GenBank/DDBJ databases">
        <title>The Genome Sequence of Magnaporthe poae strain ATCC 64411.</title>
        <authorList>
            <consortium name="The Broad Institute Genome Sequencing Platform"/>
            <consortium name="Broad Institute Genome Sequencing Center for Infectious Disease"/>
            <person name="Ma L.-J."/>
            <person name="Dead R."/>
            <person name="Young S."/>
            <person name="Zeng Q."/>
            <person name="Koehrsen M."/>
            <person name="Alvarado L."/>
            <person name="Berlin A."/>
            <person name="Chapman S.B."/>
            <person name="Chen Z."/>
            <person name="Freedman E."/>
            <person name="Gellesch M."/>
            <person name="Goldberg J."/>
            <person name="Griggs A."/>
            <person name="Gujja S."/>
            <person name="Heilman E.R."/>
            <person name="Heiman D."/>
            <person name="Hepburn T."/>
            <person name="Howarth C."/>
            <person name="Jen D."/>
            <person name="Larson L."/>
            <person name="Mehta T."/>
            <person name="Neiman D."/>
            <person name="Pearson M."/>
            <person name="Roberts A."/>
            <person name="Saif S."/>
            <person name="Shea T."/>
            <person name="Shenoy N."/>
            <person name="Sisk P."/>
            <person name="Stolte C."/>
            <person name="Sykes S."/>
            <person name="Walk T."/>
            <person name="White J."/>
            <person name="Yandava C."/>
            <person name="Haas B."/>
            <person name="Nusbaum C."/>
            <person name="Birren B."/>
        </authorList>
    </citation>
    <scope>NUCLEOTIDE SEQUENCE</scope>
    <source>
        <strain evidence="12">ATCC 64411</strain>
    </source>
</reference>
<feature type="disulfide bond" evidence="8">
    <location>
        <begin position="396"/>
        <end position="426"/>
    </location>
</feature>
<evidence type="ECO:0000256" key="6">
    <source>
        <dbReference type="PIRSR" id="PIRSR601382-1"/>
    </source>
</evidence>
<feature type="binding site" evidence="7">
    <location>
        <position position="603"/>
    </location>
    <ligand>
        <name>Ca(2+)</name>
        <dbReference type="ChEBI" id="CHEBI:29108"/>
    </ligand>
</feature>
<evidence type="ECO:0000256" key="2">
    <source>
        <dbReference type="ARBA" id="ARBA00004922"/>
    </source>
</evidence>
<dbReference type="EnsemblFungi" id="MAPG_03896T0">
    <property type="protein sequence ID" value="MAPG_03896T0"/>
    <property type="gene ID" value="MAPG_03896"/>
</dbReference>
<organism evidence="13 14">
    <name type="scientific">Magnaporthiopsis poae (strain ATCC 64411 / 73-15)</name>
    <name type="common">Kentucky bluegrass fungus</name>
    <name type="synonym">Magnaporthe poae</name>
    <dbReference type="NCBI Taxonomy" id="644358"/>
    <lineage>
        <taxon>Eukaryota</taxon>
        <taxon>Fungi</taxon>
        <taxon>Dikarya</taxon>
        <taxon>Ascomycota</taxon>
        <taxon>Pezizomycotina</taxon>
        <taxon>Sordariomycetes</taxon>
        <taxon>Sordariomycetidae</taxon>
        <taxon>Magnaporthales</taxon>
        <taxon>Magnaporthaceae</taxon>
        <taxon>Magnaporthiopsis</taxon>
    </lineage>
</organism>
<feature type="active site" evidence="6">
    <location>
        <position position="320"/>
    </location>
</feature>
<keyword evidence="14" id="KW-1185">Reference proteome</keyword>
<gene>
    <name evidence="12" type="ORF">MAPG_03896</name>
</gene>